<dbReference type="AlphaFoldDB" id="M3DHW9"/>
<protein>
    <submittedName>
        <fullName evidence="2">Uncharacterized protein</fullName>
    </submittedName>
</protein>
<organism evidence="2 3">
    <name type="scientific">Streptomyces bottropensis ATCC 25435</name>
    <dbReference type="NCBI Taxonomy" id="1054862"/>
    <lineage>
        <taxon>Bacteria</taxon>
        <taxon>Bacillati</taxon>
        <taxon>Actinomycetota</taxon>
        <taxon>Actinomycetes</taxon>
        <taxon>Kitasatosporales</taxon>
        <taxon>Streptomycetaceae</taxon>
        <taxon>Streptomyces</taxon>
    </lineage>
</organism>
<sequence length="41" mass="4503">MIRPKWGTTTLLIGALRASGGDPRIAPADSERIPCSPRERR</sequence>
<evidence type="ECO:0000256" key="1">
    <source>
        <dbReference type="SAM" id="MobiDB-lite"/>
    </source>
</evidence>
<proteinExistence type="predicted"/>
<accession>M3DHW9</accession>
<dbReference type="Proteomes" id="UP000030760">
    <property type="component" value="Unassembled WGS sequence"/>
</dbReference>
<name>M3DHW9_9ACTN</name>
<dbReference type="EMBL" id="KB405064">
    <property type="protein sequence ID" value="EMF56352.1"/>
    <property type="molecule type" value="Genomic_DNA"/>
</dbReference>
<reference evidence="3" key="1">
    <citation type="journal article" date="2013" name="Genome Announc.">
        <title>Draft Genome Sequence of Streptomyces bottropensis ATCC 25435, a Bottromycin-Producing Actinomycete.</title>
        <authorList>
            <person name="Zhang H."/>
            <person name="Zhou W."/>
            <person name="Zhuang Y."/>
            <person name="Liang X."/>
            <person name="Liu T."/>
        </authorList>
    </citation>
    <scope>NUCLEOTIDE SEQUENCE [LARGE SCALE GENOMIC DNA]</scope>
    <source>
        <strain evidence="3">ATCC 25435</strain>
    </source>
</reference>
<gene>
    <name evidence="2" type="ORF">SBD_2262</name>
</gene>
<evidence type="ECO:0000313" key="3">
    <source>
        <dbReference type="Proteomes" id="UP000030760"/>
    </source>
</evidence>
<evidence type="ECO:0000313" key="2">
    <source>
        <dbReference type="EMBL" id="EMF56352.1"/>
    </source>
</evidence>
<feature type="region of interest" description="Disordered" evidence="1">
    <location>
        <begin position="19"/>
        <end position="41"/>
    </location>
</feature>